<dbReference type="EMBL" id="SPHZ02000008">
    <property type="protein sequence ID" value="KAF0903094.1"/>
    <property type="molecule type" value="Genomic_DNA"/>
</dbReference>
<dbReference type="GO" id="GO:0009904">
    <property type="term" value="P:chloroplast accumulation movement"/>
    <property type="evidence" value="ECO:0007669"/>
    <property type="project" value="TreeGrafter"/>
</dbReference>
<dbReference type="PANTHER" id="PTHR32054:SF28">
    <property type="entry name" value="OS06G0314000 PROTEIN"/>
    <property type="match status" value="1"/>
</dbReference>
<evidence type="ECO:0000313" key="5">
    <source>
        <dbReference type="EMBL" id="KAF0903094.1"/>
    </source>
</evidence>
<feature type="coiled-coil region" evidence="3">
    <location>
        <begin position="308"/>
        <end position="370"/>
    </location>
</feature>
<dbReference type="Pfam" id="PF05701">
    <property type="entry name" value="WEMBL"/>
    <property type="match status" value="1"/>
</dbReference>
<reference evidence="5 6" key="1">
    <citation type="submission" date="2019-11" db="EMBL/GenBank/DDBJ databases">
        <title>Whole genome sequence of Oryza granulata.</title>
        <authorList>
            <person name="Li W."/>
        </authorList>
    </citation>
    <scope>NUCLEOTIDE SEQUENCE [LARGE SCALE GENOMIC DNA]</scope>
    <source>
        <strain evidence="6">cv. Menghai</strain>
        <tissue evidence="5">Leaf</tissue>
    </source>
</reference>
<gene>
    <name evidence="5" type="ORF">E2562_024571</name>
</gene>
<feature type="coiled-coil region" evidence="3">
    <location>
        <begin position="453"/>
        <end position="542"/>
    </location>
</feature>
<proteinExistence type="inferred from homology"/>
<accession>A0A6G1CT87</accession>
<evidence type="ECO:0000256" key="3">
    <source>
        <dbReference type="SAM" id="Coils"/>
    </source>
</evidence>
<keyword evidence="6" id="KW-1185">Reference proteome</keyword>
<feature type="compositionally biased region" description="Basic and acidic residues" evidence="4">
    <location>
        <begin position="155"/>
        <end position="170"/>
    </location>
</feature>
<feature type="compositionally biased region" description="Polar residues" evidence="4">
    <location>
        <begin position="174"/>
        <end position="193"/>
    </location>
</feature>
<dbReference type="GO" id="GO:0005829">
    <property type="term" value="C:cytosol"/>
    <property type="evidence" value="ECO:0007669"/>
    <property type="project" value="TreeGrafter"/>
</dbReference>
<keyword evidence="2 3" id="KW-0175">Coiled coil</keyword>
<comment type="similarity">
    <text evidence="1">Belongs to the WEB family.</text>
</comment>
<evidence type="ECO:0000256" key="1">
    <source>
        <dbReference type="ARBA" id="ARBA00005485"/>
    </source>
</evidence>
<protein>
    <submittedName>
        <fullName evidence="5">Uncharacterized protein</fullName>
    </submittedName>
</protein>
<comment type="caution">
    <text evidence="5">The sequence shown here is derived from an EMBL/GenBank/DDBJ whole genome shotgun (WGS) entry which is preliminary data.</text>
</comment>
<name>A0A6G1CT87_9ORYZ</name>
<feature type="coiled-coil region" evidence="3">
    <location>
        <begin position="596"/>
        <end position="725"/>
    </location>
</feature>
<evidence type="ECO:0000256" key="4">
    <source>
        <dbReference type="SAM" id="MobiDB-lite"/>
    </source>
</evidence>
<dbReference type="AlphaFoldDB" id="A0A6G1CT87"/>
<sequence length="917" mass="103360">MLCDSFLGFKRNIQIMFCFSYAGRIITKAGWKLLENLEISTYFQCPTITTFDNINLFNCVGRMADENLEEPEIAPSSSPKLMQNFVEPELTASTNEYDSSNLQNKETAKAPMQEELPASLIGNKSHLQEISIEQKALISVSATLSSEVDNSELLSARDPHGFPMISHKDDESTEPYSDSTTIPPSEGNTHSTSQTYDSMREVVQLQHTPLHNIQDDAFSSDSSKVFYEMPPALPEKVKEKKPHLMHRFHERQLSLRDTRQKAPAPLNRSNSGKYFRTDNTFVDTTTHIESVKVAASRFGGSINWKTRKTELEQEAGHAILELGRLKKEILNCKWQVEAAEAAKVSLSNEYEKTKKLIEGLEHDLEKAQEEEIYAKLNLLFFQLIVHEMEEGVTSDGRITGREKFNVIKEQYNTVLANLTLVKDESTKVLENYETLLIERDISIGKAQVAVALSKDAVRKVEELTVELNKLKAELELAHSTCHDAEHSIAMSLARDEDSIRWETDLREAEQELKQLIKKISSIEELKSMLHTSTALLLKLKNELAAYVEAKLIEEAQGSITQRSLHNKVILSTQELEECLISIDKVRNEVCSLNVAAASLKTELTKEKAALATMQEMDVMSSITAASLKVEIQLAQQELEAVQAKEKESRNGMLGLQKIMEDKTQEADAAKSIAREAQEKLRKAKEDMEHAKSGQNTMEFMLQAVLKEMEAAKESERVALDALRSLKSERAVDTEEQSSWMIILDLDEYQSLVEKSNQAEELVHERTAAAIAQVKMAKESEYHTLSTLSETFKVLEQRKQALVAAAERADKATEGKLAMEQELRKWREENEQRRKADGASKSEHKPSSTTVIIVECSGDTKSTSKEDASASVHPLLVMSARNSPNDSSFLVKKSKTKKRSFFPRIITFFTRKKFRAAK</sequence>
<evidence type="ECO:0000256" key="2">
    <source>
        <dbReference type="ARBA" id="ARBA00023054"/>
    </source>
</evidence>
<dbReference type="PANTHER" id="PTHR32054">
    <property type="entry name" value="HEAVY CHAIN, PUTATIVE, EXPRESSED-RELATED-RELATED"/>
    <property type="match status" value="1"/>
</dbReference>
<evidence type="ECO:0000313" key="6">
    <source>
        <dbReference type="Proteomes" id="UP000479710"/>
    </source>
</evidence>
<organism evidence="5 6">
    <name type="scientific">Oryza meyeriana var. granulata</name>
    <dbReference type="NCBI Taxonomy" id="110450"/>
    <lineage>
        <taxon>Eukaryota</taxon>
        <taxon>Viridiplantae</taxon>
        <taxon>Streptophyta</taxon>
        <taxon>Embryophyta</taxon>
        <taxon>Tracheophyta</taxon>
        <taxon>Spermatophyta</taxon>
        <taxon>Magnoliopsida</taxon>
        <taxon>Liliopsida</taxon>
        <taxon>Poales</taxon>
        <taxon>Poaceae</taxon>
        <taxon>BOP clade</taxon>
        <taxon>Oryzoideae</taxon>
        <taxon>Oryzeae</taxon>
        <taxon>Oryzinae</taxon>
        <taxon>Oryza</taxon>
        <taxon>Oryza meyeriana</taxon>
    </lineage>
</organism>
<dbReference type="InterPro" id="IPR008545">
    <property type="entry name" value="Web"/>
</dbReference>
<feature type="region of interest" description="Disordered" evidence="4">
    <location>
        <begin position="155"/>
        <end position="193"/>
    </location>
</feature>
<dbReference type="OrthoDB" id="646068at2759"/>
<feature type="compositionally biased region" description="Basic and acidic residues" evidence="4">
    <location>
        <begin position="826"/>
        <end position="845"/>
    </location>
</feature>
<dbReference type="GO" id="GO:0009903">
    <property type="term" value="P:chloroplast avoidance movement"/>
    <property type="evidence" value="ECO:0007669"/>
    <property type="project" value="TreeGrafter"/>
</dbReference>
<feature type="region of interest" description="Disordered" evidence="4">
    <location>
        <begin position="826"/>
        <end position="847"/>
    </location>
</feature>
<dbReference type="Proteomes" id="UP000479710">
    <property type="component" value="Unassembled WGS sequence"/>
</dbReference>